<accession>A0A561F0W5</accession>
<reference evidence="1 2" key="1">
    <citation type="submission" date="2019-06" db="EMBL/GenBank/DDBJ databases">
        <title>Sequencing the genomes of 1000 actinobacteria strains.</title>
        <authorList>
            <person name="Klenk H.-P."/>
        </authorList>
    </citation>
    <scope>NUCLEOTIDE SEQUENCE [LARGE SCALE GENOMIC DNA]</scope>
    <source>
        <strain evidence="1 2">DSM 41649</strain>
    </source>
</reference>
<dbReference type="AlphaFoldDB" id="A0A561F0W5"/>
<protein>
    <submittedName>
        <fullName evidence="1">Uncharacterized protein</fullName>
    </submittedName>
</protein>
<organism evidence="1 2">
    <name type="scientific">Kitasatospora atroaurantiaca</name>
    <dbReference type="NCBI Taxonomy" id="285545"/>
    <lineage>
        <taxon>Bacteria</taxon>
        <taxon>Bacillati</taxon>
        <taxon>Actinomycetota</taxon>
        <taxon>Actinomycetes</taxon>
        <taxon>Kitasatosporales</taxon>
        <taxon>Streptomycetaceae</taxon>
        <taxon>Kitasatospora</taxon>
    </lineage>
</organism>
<keyword evidence="2" id="KW-1185">Reference proteome</keyword>
<name>A0A561F0W5_9ACTN</name>
<proteinExistence type="predicted"/>
<dbReference type="Proteomes" id="UP000318416">
    <property type="component" value="Unassembled WGS sequence"/>
</dbReference>
<sequence length="45" mass="4637">MADSPSGTFVELNGESMFVDPGDQRGRALLAAGGALRKSISRLAS</sequence>
<evidence type="ECO:0000313" key="1">
    <source>
        <dbReference type="EMBL" id="TWE21442.1"/>
    </source>
</evidence>
<comment type="caution">
    <text evidence="1">The sequence shown here is derived from an EMBL/GenBank/DDBJ whole genome shotgun (WGS) entry which is preliminary data.</text>
</comment>
<dbReference type="EMBL" id="VIVR01000001">
    <property type="protein sequence ID" value="TWE21442.1"/>
    <property type="molecule type" value="Genomic_DNA"/>
</dbReference>
<dbReference type="RefSeq" id="WP_170290738.1">
    <property type="nucleotide sequence ID" value="NZ_BAAABR010000025.1"/>
</dbReference>
<gene>
    <name evidence="1" type="ORF">FB465_6625</name>
</gene>
<evidence type="ECO:0000313" key="2">
    <source>
        <dbReference type="Proteomes" id="UP000318416"/>
    </source>
</evidence>